<keyword evidence="3" id="KW-1185">Reference proteome</keyword>
<sequence length="517" mass="61842">MSSDPEHTERLEVERDYYRSLPAQQFRDLVQEQMPRIWLSDPLVVEYALQNAYWQSNHVIVSRLQDLAQEEIRKEWIDQGIWKDLWNKKEWNDYQISGGWLRKVDRLKGCEDDTPRDSSEESKGHPDEKLKEETDRYRAIIEESSRPLAMFMYQLMKECKRLDRCCPSSPYESLNSAAYKNIKASWVKRKIWLKSWDPMPGMRWGHEKPLRDFIQETKPWLPQLCVEGRVQRWTEQLVGTQEAGTWERDTEARGLTWTTPSQRGGSDEESTMSELLPAMKKLPRHPPTPGLFRRQKRHISDVPQVEKPRAPSWGLVKVPHEVSEKLKRLDFKSFEFPWDMPLSIAHYQDRRFKKAFVRRLRSDFDSVEEAEDFYEMEHLKATQGAVKPEQEYYIPKEDEDAISRRYKAYKKWKTDYTTQLSEYRAQFRKIDWADFEFPEDTKIGSEHWSDERFKAAIKRRIPGLTDDGYKFEQKRQKAQIHVPLNEAFRISVENEDVLQKRWAAQKTRRREKGKRRS</sequence>
<accession>A0ABR2UNK9</accession>
<evidence type="ECO:0000313" key="3">
    <source>
        <dbReference type="Proteomes" id="UP001408356"/>
    </source>
</evidence>
<comment type="caution">
    <text evidence="2">The sequence shown here is derived from an EMBL/GenBank/DDBJ whole genome shotgun (WGS) entry which is preliminary data.</text>
</comment>
<feature type="region of interest" description="Disordered" evidence="1">
    <location>
        <begin position="111"/>
        <end position="130"/>
    </location>
</feature>
<dbReference type="EMBL" id="JARVKF010000407">
    <property type="protein sequence ID" value="KAK9416227.1"/>
    <property type="molecule type" value="Genomic_DNA"/>
</dbReference>
<organism evidence="2 3">
    <name type="scientific">Seiridium unicorne</name>
    <dbReference type="NCBI Taxonomy" id="138068"/>
    <lineage>
        <taxon>Eukaryota</taxon>
        <taxon>Fungi</taxon>
        <taxon>Dikarya</taxon>
        <taxon>Ascomycota</taxon>
        <taxon>Pezizomycotina</taxon>
        <taxon>Sordariomycetes</taxon>
        <taxon>Xylariomycetidae</taxon>
        <taxon>Amphisphaeriales</taxon>
        <taxon>Sporocadaceae</taxon>
        <taxon>Seiridium</taxon>
    </lineage>
</organism>
<protein>
    <submittedName>
        <fullName evidence="2">Uncharacterized protein</fullName>
    </submittedName>
</protein>
<dbReference type="Proteomes" id="UP001408356">
    <property type="component" value="Unassembled WGS sequence"/>
</dbReference>
<reference evidence="2 3" key="1">
    <citation type="journal article" date="2024" name="J. Plant Pathol.">
        <title>Sequence and assembly of the genome of Seiridium unicorne, isolate CBS 538.82, causal agent of cypress canker disease.</title>
        <authorList>
            <person name="Scali E."/>
            <person name="Rocca G.D."/>
            <person name="Danti R."/>
            <person name="Garbelotto M."/>
            <person name="Barberini S."/>
            <person name="Baroncelli R."/>
            <person name="Emiliani G."/>
        </authorList>
    </citation>
    <scope>NUCLEOTIDE SEQUENCE [LARGE SCALE GENOMIC DNA]</scope>
    <source>
        <strain evidence="2 3">BM-138-508</strain>
    </source>
</reference>
<name>A0ABR2UNK9_9PEZI</name>
<proteinExistence type="predicted"/>
<gene>
    <name evidence="2" type="ORF">SUNI508_01644</name>
</gene>
<evidence type="ECO:0000313" key="2">
    <source>
        <dbReference type="EMBL" id="KAK9416227.1"/>
    </source>
</evidence>
<evidence type="ECO:0000256" key="1">
    <source>
        <dbReference type="SAM" id="MobiDB-lite"/>
    </source>
</evidence>